<accession>B3QUD9</accession>
<feature type="site" description="Important for substrate specificity" evidence="4">
    <location>
        <position position="74"/>
    </location>
</feature>
<comment type="catalytic activity">
    <reaction evidence="4">
        <text>UTP + H2O = UMP + diphosphate + H(+)</text>
        <dbReference type="Rhea" id="RHEA:29395"/>
        <dbReference type="ChEBI" id="CHEBI:15377"/>
        <dbReference type="ChEBI" id="CHEBI:15378"/>
        <dbReference type="ChEBI" id="CHEBI:33019"/>
        <dbReference type="ChEBI" id="CHEBI:46398"/>
        <dbReference type="ChEBI" id="CHEBI:57865"/>
        <dbReference type="EC" id="3.6.1.9"/>
    </reaction>
</comment>
<dbReference type="EMBL" id="CP001100">
    <property type="protein sequence ID" value="ACF14388.1"/>
    <property type="molecule type" value="Genomic_DNA"/>
</dbReference>
<keyword evidence="6" id="KW-1185">Reference proteome</keyword>
<dbReference type="GO" id="GO:0036221">
    <property type="term" value="F:UTP diphosphatase activity"/>
    <property type="evidence" value="ECO:0007669"/>
    <property type="project" value="RHEA"/>
</dbReference>
<dbReference type="CDD" id="cd00555">
    <property type="entry name" value="Maf"/>
    <property type="match status" value="1"/>
</dbReference>
<dbReference type="InterPro" id="IPR029001">
    <property type="entry name" value="ITPase-like_fam"/>
</dbReference>
<gene>
    <name evidence="5" type="ordered locus">Ctha_1934</name>
</gene>
<proteinExistence type="inferred from homology"/>
<feature type="site" description="Important for substrate specificity" evidence="4">
    <location>
        <position position="13"/>
    </location>
</feature>
<dbReference type="PIRSF" id="PIRSF006305">
    <property type="entry name" value="Maf"/>
    <property type="match status" value="1"/>
</dbReference>
<dbReference type="STRING" id="517418.Ctha_1934"/>
<dbReference type="HAMAP" id="MF_00528">
    <property type="entry name" value="Maf"/>
    <property type="match status" value="1"/>
</dbReference>
<evidence type="ECO:0000313" key="5">
    <source>
        <dbReference type="EMBL" id="ACF14388.1"/>
    </source>
</evidence>
<comment type="subcellular location">
    <subcellularLocation>
        <location evidence="4">Cytoplasm</location>
    </subcellularLocation>
</comment>
<comment type="function">
    <text evidence="4">Nucleoside triphosphate pyrophosphatase that hydrolyzes dTTP and UTP. May have a dual role in cell division arrest and in preventing the incorporation of modified nucleotides into cellular nucleic acids.</text>
</comment>
<evidence type="ECO:0000313" key="6">
    <source>
        <dbReference type="Proteomes" id="UP000001208"/>
    </source>
</evidence>
<protein>
    <recommendedName>
        <fullName evidence="4">dTTP/UTP pyrophosphatase</fullName>
        <shortName evidence="4">dTTPase/UTPase</shortName>
        <ecNumber evidence="4">3.6.1.9</ecNumber>
    </recommendedName>
    <alternativeName>
        <fullName evidence="4">Nucleoside triphosphate pyrophosphatase</fullName>
    </alternativeName>
    <alternativeName>
        <fullName evidence="4">Nucleotide pyrophosphatase</fullName>
        <shortName evidence="4">Nucleotide PPase</shortName>
    </alternativeName>
</protein>
<keyword evidence="4" id="KW-0963">Cytoplasm</keyword>
<comment type="cofactor">
    <cofactor evidence="1 4">
        <name>a divalent metal cation</name>
        <dbReference type="ChEBI" id="CHEBI:60240"/>
    </cofactor>
</comment>
<dbReference type="PANTHER" id="PTHR43213:SF5">
    <property type="entry name" value="BIFUNCTIONAL DTTP_UTP PYROPHOSPHATASE_METHYLTRANSFERASE PROTEIN-RELATED"/>
    <property type="match status" value="1"/>
</dbReference>
<dbReference type="Gene3D" id="3.90.950.10">
    <property type="match status" value="1"/>
</dbReference>
<dbReference type="eggNOG" id="COG0424">
    <property type="taxonomic scope" value="Bacteria"/>
</dbReference>
<dbReference type="AlphaFoldDB" id="B3QUD9"/>
<dbReference type="RefSeq" id="WP_012500471.1">
    <property type="nucleotide sequence ID" value="NC_011026.1"/>
</dbReference>
<sequence length="191" mass="21255">MISHIILASKSPRRRELLALLNIPFDVLTADTDEQTALKNPADIVAELAKRKADTIFQKYPAETENELVLSADTIVVLGETILNKPASHDDAVRMLSLLQGQTHHVFTGFSLKKADKQITDFEVTEVTFSPMSAEEIQTYIEVAKPFDKAGAYGIQDDFGACFIEKINGCYYNVVGLPVSKLYKTLKLFQD</sequence>
<dbReference type="InterPro" id="IPR003697">
    <property type="entry name" value="Maf-like"/>
</dbReference>
<feature type="active site" description="Proton acceptor" evidence="4">
    <location>
        <position position="73"/>
    </location>
</feature>
<evidence type="ECO:0000256" key="2">
    <source>
        <dbReference type="ARBA" id="ARBA00022801"/>
    </source>
</evidence>
<dbReference type="Pfam" id="PF02545">
    <property type="entry name" value="Maf"/>
    <property type="match status" value="1"/>
</dbReference>
<dbReference type="GO" id="GO:0005737">
    <property type="term" value="C:cytoplasm"/>
    <property type="evidence" value="ECO:0007669"/>
    <property type="project" value="UniProtKB-SubCell"/>
</dbReference>
<dbReference type="GO" id="GO:0036218">
    <property type="term" value="F:dTTP diphosphatase activity"/>
    <property type="evidence" value="ECO:0007669"/>
    <property type="project" value="RHEA"/>
</dbReference>
<dbReference type="SUPFAM" id="SSF52972">
    <property type="entry name" value="ITPase-like"/>
    <property type="match status" value="1"/>
</dbReference>
<comment type="catalytic activity">
    <reaction evidence="4">
        <text>dTTP + H2O = dTMP + diphosphate + H(+)</text>
        <dbReference type="Rhea" id="RHEA:28534"/>
        <dbReference type="ChEBI" id="CHEBI:15377"/>
        <dbReference type="ChEBI" id="CHEBI:15378"/>
        <dbReference type="ChEBI" id="CHEBI:33019"/>
        <dbReference type="ChEBI" id="CHEBI:37568"/>
        <dbReference type="ChEBI" id="CHEBI:63528"/>
        <dbReference type="EC" id="3.6.1.9"/>
    </reaction>
</comment>
<dbReference type="PANTHER" id="PTHR43213">
    <property type="entry name" value="BIFUNCTIONAL DTTP/UTP PYROPHOSPHATASE/METHYLTRANSFERASE PROTEIN-RELATED"/>
    <property type="match status" value="1"/>
</dbReference>
<reference evidence="5 6" key="1">
    <citation type="submission" date="2008-06" db="EMBL/GenBank/DDBJ databases">
        <title>Complete sequence of Chloroherpeton thalassium ATCC 35110.</title>
        <authorList>
            <consortium name="US DOE Joint Genome Institute"/>
            <person name="Lucas S."/>
            <person name="Copeland A."/>
            <person name="Lapidus A."/>
            <person name="Glavina del Rio T."/>
            <person name="Dalin E."/>
            <person name="Tice H."/>
            <person name="Bruce D."/>
            <person name="Goodwin L."/>
            <person name="Pitluck S."/>
            <person name="Schmutz J."/>
            <person name="Larimer F."/>
            <person name="Land M."/>
            <person name="Hauser L."/>
            <person name="Kyrpides N."/>
            <person name="Mikhailova N."/>
            <person name="Liu Z."/>
            <person name="Li T."/>
            <person name="Zhao F."/>
            <person name="Overmann J."/>
            <person name="Bryant D.A."/>
            <person name="Richardson P."/>
        </authorList>
    </citation>
    <scope>NUCLEOTIDE SEQUENCE [LARGE SCALE GENOMIC DNA]</scope>
    <source>
        <strain evidence="6">ATCC 35110 / GB-78</strain>
    </source>
</reference>
<comment type="similarity">
    <text evidence="4">Belongs to the Maf family. YhdE subfamily.</text>
</comment>
<dbReference type="OrthoDB" id="9807767at2"/>
<keyword evidence="2 4" id="KW-0378">Hydrolase</keyword>
<dbReference type="KEGG" id="cts:Ctha_1934"/>
<dbReference type="Proteomes" id="UP000001208">
    <property type="component" value="Chromosome"/>
</dbReference>
<evidence type="ECO:0000256" key="1">
    <source>
        <dbReference type="ARBA" id="ARBA00001968"/>
    </source>
</evidence>
<comment type="caution">
    <text evidence="4">Lacks conserved residue(s) required for the propagation of feature annotation.</text>
</comment>
<evidence type="ECO:0000256" key="3">
    <source>
        <dbReference type="ARBA" id="ARBA00023080"/>
    </source>
</evidence>
<feature type="site" description="Important for substrate specificity" evidence="4">
    <location>
        <position position="156"/>
    </location>
</feature>
<evidence type="ECO:0000256" key="4">
    <source>
        <dbReference type="HAMAP-Rule" id="MF_00528"/>
    </source>
</evidence>
<dbReference type="NCBIfam" id="TIGR00172">
    <property type="entry name" value="maf"/>
    <property type="match status" value="1"/>
</dbReference>
<name>B3QUD9_CHLT3</name>
<keyword evidence="3 4" id="KW-0546">Nucleotide metabolism</keyword>
<dbReference type="GO" id="GO:0009117">
    <property type="term" value="P:nucleotide metabolic process"/>
    <property type="evidence" value="ECO:0007669"/>
    <property type="project" value="UniProtKB-KW"/>
</dbReference>
<dbReference type="HOGENOM" id="CLU_040416_0_0_10"/>
<organism evidence="5 6">
    <name type="scientific">Chloroherpeton thalassium (strain ATCC 35110 / GB-78)</name>
    <dbReference type="NCBI Taxonomy" id="517418"/>
    <lineage>
        <taxon>Bacteria</taxon>
        <taxon>Pseudomonadati</taxon>
        <taxon>Chlorobiota</taxon>
        <taxon>Chlorobiia</taxon>
        <taxon>Chlorobiales</taxon>
        <taxon>Chloroherpetonaceae</taxon>
        <taxon>Chloroherpeton</taxon>
    </lineage>
</organism>
<dbReference type="EC" id="3.6.1.9" evidence="4"/>